<dbReference type="eggNOG" id="KOG1043">
    <property type="taxonomic scope" value="Eukaryota"/>
</dbReference>
<evidence type="ECO:0000256" key="7">
    <source>
        <dbReference type="SAM" id="MobiDB-lite"/>
    </source>
</evidence>
<keyword evidence="8" id="KW-0472">Membrane</keyword>
<feature type="compositionally biased region" description="Polar residues" evidence="7">
    <location>
        <begin position="343"/>
        <end position="360"/>
    </location>
</feature>
<dbReference type="InterPro" id="IPR000878">
    <property type="entry name" value="4pyrrol_Mease"/>
</dbReference>
<feature type="region of interest" description="Disordered" evidence="7">
    <location>
        <begin position="424"/>
        <end position="453"/>
    </location>
</feature>
<dbReference type="InterPro" id="IPR006366">
    <property type="entry name" value="CobA/CysG_C"/>
</dbReference>
<keyword evidence="6" id="KW-0175">Coiled coil</keyword>
<evidence type="ECO:0000256" key="4">
    <source>
        <dbReference type="ARBA" id="ARBA00022691"/>
    </source>
</evidence>
<evidence type="ECO:0000256" key="1">
    <source>
        <dbReference type="ARBA" id="ARBA00012162"/>
    </source>
</evidence>
<keyword evidence="2" id="KW-0489">Methyltransferase</keyword>
<protein>
    <recommendedName>
        <fullName evidence="1">uroporphyrinogen-III C-methyltransferase</fullName>
        <ecNumber evidence="1">2.1.1.107</ecNumber>
    </recommendedName>
</protein>
<keyword evidence="4" id="KW-0949">S-adenosyl-L-methionine</keyword>
<evidence type="ECO:0000256" key="5">
    <source>
        <dbReference type="ARBA" id="ARBA00023244"/>
    </source>
</evidence>
<feature type="transmembrane region" description="Helical" evidence="8">
    <location>
        <begin position="1020"/>
        <end position="1043"/>
    </location>
</feature>
<feature type="compositionally biased region" description="Low complexity" evidence="7">
    <location>
        <begin position="438"/>
        <end position="453"/>
    </location>
</feature>
<dbReference type="CDD" id="cd11642">
    <property type="entry name" value="SUMT"/>
    <property type="match status" value="1"/>
</dbReference>
<keyword evidence="8" id="KW-1133">Transmembrane helix</keyword>
<gene>
    <name evidence="11" type="ORF">VOLCADRAFT_104902</name>
</gene>
<dbReference type="eggNOG" id="KOG1527">
    <property type="taxonomic scope" value="Eukaryota"/>
</dbReference>
<keyword evidence="5" id="KW-0627">Porphyrin biosynthesis</keyword>
<feature type="coiled-coil region" evidence="6">
    <location>
        <begin position="742"/>
        <end position="776"/>
    </location>
</feature>
<dbReference type="GeneID" id="9618411"/>
<dbReference type="OrthoDB" id="275278at2759"/>
<dbReference type="SUPFAM" id="SSF53790">
    <property type="entry name" value="Tetrapyrrole methylase"/>
    <property type="match status" value="1"/>
</dbReference>
<dbReference type="Pfam" id="PF07766">
    <property type="entry name" value="LETM1_RBD"/>
    <property type="match status" value="1"/>
</dbReference>
<dbReference type="Proteomes" id="UP000001058">
    <property type="component" value="Unassembled WGS sequence"/>
</dbReference>
<evidence type="ECO:0000313" key="11">
    <source>
        <dbReference type="EMBL" id="EFJ48119.1"/>
    </source>
</evidence>
<dbReference type="STRING" id="3068.D8TWW9"/>
<feature type="region of interest" description="Disordered" evidence="7">
    <location>
        <begin position="1"/>
        <end position="36"/>
    </location>
</feature>
<keyword evidence="12" id="KW-1185">Reference proteome</keyword>
<evidence type="ECO:0000256" key="3">
    <source>
        <dbReference type="ARBA" id="ARBA00022679"/>
    </source>
</evidence>
<dbReference type="EC" id="2.1.1.107" evidence="1"/>
<feature type="domain" description="Letm1 RBD" evidence="10">
    <location>
        <begin position="1002"/>
        <end position="1069"/>
    </location>
</feature>
<dbReference type="GO" id="GO:0019354">
    <property type="term" value="P:siroheme biosynthetic process"/>
    <property type="evidence" value="ECO:0007669"/>
    <property type="project" value="InterPro"/>
</dbReference>
<dbReference type="GO" id="GO:0043022">
    <property type="term" value="F:ribosome binding"/>
    <property type="evidence" value="ECO:0007669"/>
    <property type="project" value="InterPro"/>
</dbReference>
<dbReference type="InterPro" id="IPR035996">
    <property type="entry name" value="4pyrrol_Methylase_sf"/>
</dbReference>
<dbReference type="EMBL" id="GL378341">
    <property type="protein sequence ID" value="EFJ48119.1"/>
    <property type="molecule type" value="Genomic_DNA"/>
</dbReference>
<organism evidence="12">
    <name type="scientific">Volvox carteri f. nagariensis</name>
    <dbReference type="NCBI Taxonomy" id="3068"/>
    <lineage>
        <taxon>Eukaryota</taxon>
        <taxon>Viridiplantae</taxon>
        <taxon>Chlorophyta</taxon>
        <taxon>core chlorophytes</taxon>
        <taxon>Chlorophyceae</taxon>
        <taxon>CS clade</taxon>
        <taxon>Chlamydomonadales</taxon>
        <taxon>Volvocaceae</taxon>
        <taxon>Volvox</taxon>
    </lineage>
</organism>
<feature type="region of interest" description="Disordered" evidence="7">
    <location>
        <begin position="473"/>
        <end position="504"/>
    </location>
</feature>
<feature type="compositionally biased region" description="Gly residues" evidence="7">
    <location>
        <begin position="1137"/>
        <end position="1152"/>
    </location>
</feature>
<dbReference type="GO" id="GO:0004851">
    <property type="term" value="F:uroporphyrin-III C-methyltransferase activity"/>
    <property type="evidence" value="ECO:0007669"/>
    <property type="project" value="UniProtKB-EC"/>
</dbReference>
<feature type="coiled-coil region" evidence="6">
    <location>
        <begin position="1059"/>
        <end position="1100"/>
    </location>
</feature>
<dbReference type="InterPro" id="IPR003043">
    <property type="entry name" value="Uropor_MeTrfase_CS"/>
</dbReference>
<accession>D8TWW9</accession>
<dbReference type="InterPro" id="IPR033122">
    <property type="entry name" value="LETM1-like_RBD"/>
</dbReference>
<dbReference type="InterPro" id="IPR050161">
    <property type="entry name" value="Siro_Cobalamin_biosynth"/>
</dbReference>
<feature type="domain" description="Tetrapyrrole methylase" evidence="9">
    <location>
        <begin position="56"/>
        <end position="122"/>
    </location>
</feature>
<dbReference type="Gene3D" id="3.40.1010.10">
    <property type="entry name" value="Cobalt-precorrin-4 Transmethylase, Domain 1"/>
    <property type="match status" value="1"/>
</dbReference>
<dbReference type="InterPro" id="IPR014776">
    <property type="entry name" value="4pyrrole_Mease_sub2"/>
</dbReference>
<dbReference type="PROSITE" id="PS00839">
    <property type="entry name" value="SUMT_1"/>
    <property type="match status" value="1"/>
</dbReference>
<feature type="compositionally biased region" description="Pro residues" evidence="7">
    <location>
        <begin position="370"/>
        <end position="383"/>
    </location>
</feature>
<dbReference type="Pfam" id="PF00590">
    <property type="entry name" value="TP_methylase"/>
    <property type="match status" value="2"/>
</dbReference>
<dbReference type="InParanoid" id="D8TWW9"/>
<keyword evidence="8" id="KW-0812">Transmembrane</keyword>
<dbReference type="AlphaFoldDB" id="D8TWW9"/>
<feature type="compositionally biased region" description="Low complexity" evidence="7">
    <location>
        <begin position="476"/>
        <end position="496"/>
    </location>
</feature>
<feature type="compositionally biased region" description="Low complexity" evidence="7">
    <location>
        <begin position="310"/>
        <end position="327"/>
    </location>
</feature>
<keyword evidence="3" id="KW-0808">Transferase</keyword>
<dbReference type="PANTHER" id="PTHR45790:SF3">
    <property type="entry name" value="S-ADENOSYL-L-METHIONINE-DEPENDENT UROPORPHYRINOGEN III METHYLTRANSFERASE, CHLOROPLASTIC"/>
    <property type="match status" value="1"/>
</dbReference>
<feature type="region of interest" description="Disordered" evidence="7">
    <location>
        <begin position="1137"/>
        <end position="1158"/>
    </location>
</feature>
<evidence type="ECO:0000256" key="6">
    <source>
        <dbReference type="SAM" id="Coils"/>
    </source>
</evidence>
<feature type="region of interest" description="Disordered" evidence="7">
    <location>
        <begin position="309"/>
        <end position="391"/>
    </location>
</feature>
<evidence type="ECO:0000259" key="9">
    <source>
        <dbReference type="Pfam" id="PF00590"/>
    </source>
</evidence>
<evidence type="ECO:0000256" key="8">
    <source>
        <dbReference type="SAM" id="Phobius"/>
    </source>
</evidence>
<feature type="compositionally biased region" description="Polar residues" evidence="7">
    <location>
        <begin position="1"/>
        <end position="10"/>
    </location>
</feature>
<dbReference type="KEGG" id="vcn:VOLCADRAFT_104902"/>
<name>D8TWW9_VOLCA</name>
<dbReference type="Gene3D" id="3.30.950.10">
    <property type="entry name" value="Methyltransferase, Cobalt-precorrin-4 Transmethylase, Domain 2"/>
    <property type="match status" value="1"/>
</dbReference>
<feature type="compositionally biased region" description="Pro residues" evidence="7">
    <location>
        <begin position="428"/>
        <end position="437"/>
    </location>
</feature>
<proteinExistence type="predicted"/>
<feature type="domain" description="Tetrapyrrole methylase" evidence="9">
    <location>
        <begin position="132"/>
        <end position="255"/>
    </location>
</feature>
<dbReference type="GO" id="GO:0032259">
    <property type="term" value="P:methylation"/>
    <property type="evidence" value="ECO:0007669"/>
    <property type="project" value="UniProtKB-KW"/>
</dbReference>
<reference evidence="11 12" key="1">
    <citation type="journal article" date="2010" name="Science">
        <title>Genomic analysis of organismal complexity in the multicellular green alga Volvox carteri.</title>
        <authorList>
            <person name="Prochnik S.E."/>
            <person name="Umen J."/>
            <person name="Nedelcu A.M."/>
            <person name="Hallmann A."/>
            <person name="Miller S.M."/>
            <person name="Nishii I."/>
            <person name="Ferris P."/>
            <person name="Kuo A."/>
            <person name="Mitros T."/>
            <person name="Fritz-Laylin L.K."/>
            <person name="Hellsten U."/>
            <person name="Chapman J."/>
            <person name="Simakov O."/>
            <person name="Rensing S.A."/>
            <person name="Terry A."/>
            <person name="Pangilinan J."/>
            <person name="Kapitonov V."/>
            <person name="Jurka J."/>
            <person name="Salamov A."/>
            <person name="Shapiro H."/>
            <person name="Schmutz J."/>
            <person name="Grimwood J."/>
            <person name="Lindquist E."/>
            <person name="Lucas S."/>
            <person name="Grigoriev I.V."/>
            <person name="Schmitt R."/>
            <person name="Kirk D."/>
            <person name="Rokhsar D.S."/>
        </authorList>
    </citation>
    <scope>NUCLEOTIDE SEQUENCE [LARGE SCALE GENOMIC DNA]</scope>
    <source>
        <strain evidence="12">f. Nagariensis / Eve</strain>
    </source>
</reference>
<evidence type="ECO:0000256" key="2">
    <source>
        <dbReference type="ARBA" id="ARBA00022603"/>
    </source>
</evidence>
<evidence type="ECO:0000313" key="12">
    <source>
        <dbReference type="Proteomes" id="UP000001058"/>
    </source>
</evidence>
<dbReference type="PANTHER" id="PTHR45790">
    <property type="entry name" value="SIROHEME SYNTHASE-RELATED"/>
    <property type="match status" value="1"/>
</dbReference>
<dbReference type="RefSeq" id="XP_002950804.1">
    <property type="nucleotide sequence ID" value="XM_002950758.1"/>
</dbReference>
<evidence type="ECO:0000259" key="10">
    <source>
        <dbReference type="Pfam" id="PF07766"/>
    </source>
</evidence>
<dbReference type="InterPro" id="IPR014777">
    <property type="entry name" value="4pyrrole_Mease_sub1"/>
</dbReference>
<sequence length="1158" mass="119091">MLLRRSQITAIGTGSRSSTSRSRHVPNTGYSAARLSVSGPTASVSTSASEPPKPGKCWLVGAGPGPADYLTMKAVRLLQTADVVVYDDLGSQDSLGLVPPSAELVYVGKRGGRESIKQPQINELLVAKCVEMAALQAAGIPYELVPGVSSALAAPLFAGFPLTHATLSPSFTVLSGHDPDSTDWDALDPGLGAGGGGGGGADSPTRTLVVLMAGRALGDIAGRLRDTGWPDDTPVVVVRAAGLPEQKVWYSRLDSVKKNTEDAGSLSPCVVVIGRVAGTQRQLTPNLAQLEFAAPHVPAMAVACRAAPGVPSATPVTTSSTTATSTSLPNGTSALPSPDDQRTPSASSPKLPTPESTLQYQEQSAQSQQPQPPSSSSPPPPPPPEEDAAWRASAEERVRRLNTLVETRRLYRNIVRAEYLLNLGSPLYTPPPPPPPATAESAEESATSGSSGGVAAVGAVGGWSDVDADRVASAGSYSSSSNSSSLSLTLPTSPSPSRGPEEDKALKAALDSVAEMALVLEQLKASLRSLPAGFGAAIFPASTSSTSEETVREVARQLVAGLRERLAAELPLLPISSDAAIHYIETRNAKFSRRVALDELQGGSGGGAGSGSSGAATNAGGMGGGSTGSIAGNSIAGGGGSGGGVAADLGVGGGSAVRATPLERLEAAERVAGEIIANRIKPALKRASEQDLVQVVRGTGSYLKGLWVRLNGGSPAAGRWGGWMGAVGALEGRELPRPEGAQQRSELAISRLSLDLEALEKRLQEASKKRENKLRKAGLQGRVQMAIQLKGLDAEVLHLSSLLAVRTLQLEMEHVYGSLEAEALDVFNGLQPGGLLARDGSTNELALLVAEFALLDEQLTLLAAALEGGTAAAAAAAGGAAEEGAAAAAGGSGSAPAGGSATAATAAAAAAAAAMGPALVNDDVLSKLALEIPDMRSRVGVADQVVFGGQGFSLTKARLQIGESLDKVREAVTFLTRGFKLLGSDIATGARLFVKAALGNTLKPREVSALRRTARDLLTFIPFTIILIIPLSPLGHVLVFGFIQRYFPSFFPSQFSTRRQEIMVRYEELERQLLEAQAAVEEAEEEVELARAREAVARLTAPEPPASVAAAVRILAEQLDEIRDDVHLVDPLVEGAGGEAAHGADGSGGGAHGKTRFH</sequence>